<accession>A0A5B0RGP8</accession>
<dbReference type="AlphaFoldDB" id="A0A5B0RGP8"/>
<protein>
    <submittedName>
        <fullName evidence="2">Uncharacterized protein</fullName>
    </submittedName>
</protein>
<gene>
    <name evidence="2" type="ORF">PGTUg99_004831</name>
</gene>
<evidence type="ECO:0000313" key="2">
    <source>
        <dbReference type="EMBL" id="KAA1125071.1"/>
    </source>
</evidence>
<reference evidence="2 3" key="1">
    <citation type="submission" date="2019-05" db="EMBL/GenBank/DDBJ databases">
        <title>Emergence of the Ug99 lineage of the wheat stem rust pathogen through somatic hybridization.</title>
        <authorList>
            <person name="Li F."/>
            <person name="Upadhyaya N.M."/>
            <person name="Sperschneider J."/>
            <person name="Matny O."/>
            <person name="Nguyen-Phuc H."/>
            <person name="Mago R."/>
            <person name="Raley C."/>
            <person name="Miller M.E."/>
            <person name="Silverstein K.A.T."/>
            <person name="Henningsen E."/>
            <person name="Hirsch C.D."/>
            <person name="Visser B."/>
            <person name="Pretorius Z.A."/>
            <person name="Steffenson B.J."/>
            <person name="Schwessinger B."/>
            <person name="Dodds P.N."/>
            <person name="Figueroa M."/>
        </authorList>
    </citation>
    <scope>NUCLEOTIDE SEQUENCE [LARGE SCALE GENOMIC DNA]</scope>
    <source>
        <strain evidence="2 3">Ug99</strain>
    </source>
</reference>
<feature type="region of interest" description="Disordered" evidence="1">
    <location>
        <begin position="1"/>
        <end position="36"/>
    </location>
</feature>
<dbReference type="EMBL" id="VDEP01000185">
    <property type="protein sequence ID" value="KAA1125071.1"/>
    <property type="molecule type" value="Genomic_DNA"/>
</dbReference>
<evidence type="ECO:0000313" key="3">
    <source>
        <dbReference type="Proteomes" id="UP000325313"/>
    </source>
</evidence>
<proteinExistence type="predicted"/>
<sequence length="74" mass="7844">MRTITDGHSSMTRLGPNQTAFAPPSAHKSACQAPPPPIRAEAHRLGHGTIIPSNLEIQVTAVFVCSHPPLRATP</sequence>
<dbReference type="Proteomes" id="UP000325313">
    <property type="component" value="Unassembled WGS sequence"/>
</dbReference>
<feature type="compositionally biased region" description="Polar residues" evidence="1">
    <location>
        <begin position="1"/>
        <end position="20"/>
    </location>
</feature>
<comment type="caution">
    <text evidence="2">The sequence shown here is derived from an EMBL/GenBank/DDBJ whole genome shotgun (WGS) entry which is preliminary data.</text>
</comment>
<evidence type="ECO:0000256" key="1">
    <source>
        <dbReference type="SAM" id="MobiDB-lite"/>
    </source>
</evidence>
<organism evidence="2 3">
    <name type="scientific">Puccinia graminis f. sp. tritici</name>
    <dbReference type="NCBI Taxonomy" id="56615"/>
    <lineage>
        <taxon>Eukaryota</taxon>
        <taxon>Fungi</taxon>
        <taxon>Dikarya</taxon>
        <taxon>Basidiomycota</taxon>
        <taxon>Pucciniomycotina</taxon>
        <taxon>Pucciniomycetes</taxon>
        <taxon>Pucciniales</taxon>
        <taxon>Pucciniaceae</taxon>
        <taxon>Puccinia</taxon>
    </lineage>
</organism>
<name>A0A5B0RGP8_PUCGR</name>